<comment type="caution">
    <text evidence="4">The sequence shown here is derived from an EMBL/GenBank/DDBJ whole genome shotgun (WGS) entry which is preliminary data.</text>
</comment>
<evidence type="ECO:0000256" key="2">
    <source>
        <dbReference type="ARBA" id="ARBA00023295"/>
    </source>
</evidence>
<dbReference type="InterPro" id="IPR008979">
    <property type="entry name" value="Galactose-bd-like_sf"/>
</dbReference>
<accession>X1LSH4</accession>
<dbReference type="EMBL" id="BARV01021297">
    <property type="protein sequence ID" value="GAI22013.1"/>
    <property type="molecule type" value="Genomic_DNA"/>
</dbReference>
<evidence type="ECO:0000313" key="4">
    <source>
        <dbReference type="EMBL" id="GAI22013.1"/>
    </source>
</evidence>
<dbReference type="InterPro" id="IPR054593">
    <property type="entry name" value="Beta-mannosidase-like_N2"/>
</dbReference>
<dbReference type="AlphaFoldDB" id="X1LSH4"/>
<dbReference type="GO" id="GO:0006516">
    <property type="term" value="P:glycoprotein catabolic process"/>
    <property type="evidence" value="ECO:0007669"/>
    <property type="project" value="TreeGrafter"/>
</dbReference>
<feature type="domain" description="Beta-mannosidase-like galactose-binding" evidence="3">
    <location>
        <begin position="3"/>
        <end position="167"/>
    </location>
</feature>
<dbReference type="SUPFAM" id="SSF49785">
    <property type="entry name" value="Galactose-binding domain-like"/>
    <property type="match status" value="1"/>
</dbReference>
<name>X1LSH4_9ZZZZ</name>
<dbReference type="InterPro" id="IPR050887">
    <property type="entry name" value="Beta-mannosidase_GH2"/>
</dbReference>
<organism evidence="4">
    <name type="scientific">marine sediment metagenome</name>
    <dbReference type="NCBI Taxonomy" id="412755"/>
    <lineage>
        <taxon>unclassified sequences</taxon>
        <taxon>metagenomes</taxon>
        <taxon>ecological metagenomes</taxon>
    </lineage>
</organism>
<dbReference type="GO" id="GO:0004567">
    <property type="term" value="F:beta-mannosidase activity"/>
    <property type="evidence" value="ECO:0007669"/>
    <property type="project" value="TreeGrafter"/>
</dbReference>
<reference evidence="4" key="1">
    <citation type="journal article" date="2014" name="Front. Microbiol.">
        <title>High frequency of phylogenetically diverse reductive dehalogenase-homologous genes in deep subseafloor sedimentary metagenomes.</title>
        <authorList>
            <person name="Kawai M."/>
            <person name="Futagami T."/>
            <person name="Toyoda A."/>
            <person name="Takaki Y."/>
            <person name="Nishi S."/>
            <person name="Hori S."/>
            <person name="Arai W."/>
            <person name="Tsubouchi T."/>
            <person name="Morono Y."/>
            <person name="Uchiyama I."/>
            <person name="Ito T."/>
            <person name="Fujiyama A."/>
            <person name="Inagaki F."/>
            <person name="Takami H."/>
        </authorList>
    </citation>
    <scope>NUCLEOTIDE SEQUENCE</scope>
    <source>
        <strain evidence="4">Expedition CK06-06</strain>
    </source>
</reference>
<dbReference type="Gene3D" id="2.60.120.260">
    <property type="entry name" value="Galactose-binding domain-like"/>
    <property type="match status" value="1"/>
</dbReference>
<proteinExistence type="predicted"/>
<keyword evidence="1" id="KW-0378">Hydrolase</keyword>
<dbReference type="Pfam" id="PF22666">
    <property type="entry name" value="Glyco_hydro_2_N2"/>
    <property type="match status" value="1"/>
</dbReference>
<dbReference type="PANTHER" id="PTHR43730">
    <property type="entry name" value="BETA-MANNOSIDASE"/>
    <property type="match status" value="1"/>
</dbReference>
<evidence type="ECO:0000259" key="3">
    <source>
        <dbReference type="Pfam" id="PF22666"/>
    </source>
</evidence>
<keyword evidence="2" id="KW-0326">Glycosidase</keyword>
<sequence>MRDLDSADWMPATVPCSIFSSLISVGKIDQTEINTHPENFSWVSDKPWIYRKVFDASADLLGCDRIDLVFDGLDTIASIWLNNRLIGRANNMFIPFRFDVSGKLQPKNNSLLVKFDPAVRHAKKLMQRYTTFDESAFTNPHRVYIRKAQYQFGWDFCPSLPGCGIWRPVR</sequence>
<dbReference type="PANTHER" id="PTHR43730:SF1">
    <property type="entry name" value="BETA-MANNOSIDASE"/>
    <property type="match status" value="1"/>
</dbReference>
<evidence type="ECO:0000256" key="1">
    <source>
        <dbReference type="ARBA" id="ARBA00022801"/>
    </source>
</evidence>
<protein>
    <recommendedName>
        <fullName evidence="3">Beta-mannosidase-like galactose-binding domain-containing protein</fullName>
    </recommendedName>
</protein>
<gene>
    <name evidence="4" type="ORF">S06H3_35314</name>
</gene>
<feature type="non-terminal residue" evidence="4">
    <location>
        <position position="170"/>
    </location>
</feature>